<sequence length="107" mass="11767">MSQCEGCSYDYFKGIGRFYEFLKSRSQESQEPAPRHDETGKSKLVLHVTDWLGLPLVSPPVPLSSSFPRCADSRAPGKVTWPGRKNHRAGRVDVATTTLTADRGGTS</sequence>
<keyword evidence="2" id="KW-1185">Reference proteome</keyword>
<protein>
    <submittedName>
        <fullName evidence="1">Uncharacterized protein</fullName>
    </submittedName>
</protein>
<name>A0A5B7CWB2_PORTR</name>
<evidence type="ECO:0000313" key="2">
    <source>
        <dbReference type="Proteomes" id="UP000324222"/>
    </source>
</evidence>
<comment type="caution">
    <text evidence="1">The sequence shown here is derived from an EMBL/GenBank/DDBJ whole genome shotgun (WGS) entry which is preliminary data.</text>
</comment>
<reference evidence="1 2" key="1">
    <citation type="submission" date="2019-05" db="EMBL/GenBank/DDBJ databases">
        <title>Another draft genome of Portunus trituberculatus and its Hox gene families provides insights of decapod evolution.</title>
        <authorList>
            <person name="Jeong J.-H."/>
            <person name="Song I."/>
            <person name="Kim S."/>
            <person name="Choi T."/>
            <person name="Kim D."/>
            <person name="Ryu S."/>
            <person name="Kim W."/>
        </authorList>
    </citation>
    <scope>NUCLEOTIDE SEQUENCE [LARGE SCALE GENOMIC DNA]</scope>
    <source>
        <tissue evidence="1">Muscle</tissue>
    </source>
</reference>
<dbReference type="AlphaFoldDB" id="A0A5B7CWB2"/>
<evidence type="ECO:0000313" key="1">
    <source>
        <dbReference type="EMBL" id="MPC14042.1"/>
    </source>
</evidence>
<gene>
    <name evidence="1" type="ORF">E2C01_006796</name>
</gene>
<dbReference type="Proteomes" id="UP000324222">
    <property type="component" value="Unassembled WGS sequence"/>
</dbReference>
<dbReference type="EMBL" id="VSRR010000324">
    <property type="protein sequence ID" value="MPC14042.1"/>
    <property type="molecule type" value="Genomic_DNA"/>
</dbReference>
<proteinExistence type="predicted"/>
<organism evidence="1 2">
    <name type="scientific">Portunus trituberculatus</name>
    <name type="common">Swimming crab</name>
    <name type="synonym">Neptunus trituberculatus</name>
    <dbReference type="NCBI Taxonomy" id="210409"/>
    <lineage>
        <taxon>Eukaryota</taxon>
        <taxon>Metazoa</taxon>
        <taxon>Ecdysozoa</taxon>
        <taxon>Arthropoda</taxon>
        <taxon>Crustacea</taxon>
        <taxon>Multicrustacea</taxon>
        <taxon>Malacostraca</taxon>
        <taxon>Eumalacostraca</taxon>
        <taxon>Eucarida</taxon>
        <taxon>Decapoda</taxon>
        <taxon>Pleocyemata</taxon>
        <taxon>Brachyura</taxon>
        <taxon>Eubrachyura</taxon>
        <taxon>Portunoidea</taxon>
        <taxon>Portunidae</taxon>
        <taxon>Portuninae</taxon>
        <taxon>Portunus</taxon>
    </lineage>
</organism>
<accession>A0A5B7CWB2</accession>